<dbReference type="EMBL" id="CAJVQC010119804">
    <property type="protein sequence ID" value="CAG8838186.1"/>
    <property type="molecule type" value="Genomic_DNA"/>
</dbReference>
<name>A0ACA9SFE7_9GLOM</name>
<organism evidence="1 2">
    <name type="scientific">Racocetra persica</name>
    <dbReference type="NCBI Taxonomy" id="160502"/>
    <lineage>
        <taxon>Eukaryota</taxon>
        <taxon>Fungi</taxon>
        <taxon>Fungi incertae sedis</taxon>
        <taxon>Mucoromycota</taxon>
        <taxon>Glomeromycotina</taxon>
        <taxon>Glomeromycetes</taxon>
        <taxon>Diversisporales</taxon>
        <taxon>Gigasporaceae</taxon>
        <taxon>Racocetra</taxon>
    </lineage>
</organism>
<proteinExistence type="predicted"/>
<keyword evidence="2" id="KW-1185">Reference proteome</keyword>
<feature type="non-terminal residue" evidence="1">
    <location>
        <position position="1"/>
    </location>
</feature>
<comment type="caution">
    <text evidence="1">The sequence shown here is derived from an EMBL/GenBank/DDBJ whole genome shotgun (WGS) entry which is preliminary data.</text>
</comment>
<reference evidence="1" key="1">
    <citation type="submission" date="2021-06" db="EMBL/GenBank/DDBJ databases">
        <authorList>
            <person name="Kallberg Y."/>
            <person name="Tangrot J."/>
            <person name="Rosling A."/>
        </authorList>
    </citation>
    <scope>NUCLEOTIDE SEQUENCE</scope>
    <source>
        <strain evidence="1">MA461A</strain>
    </source>
</reference>
<protein>
    <submittedName>
        <fullName evidence="1">21342_t:CDS:1</fullName>
    </submittedName>
</protein>
<sequence>SFSKDKIVIRDLQTGQLRTSVIMDVKMPGIAGTLVPATFMPKVVSDNELVTATKSS</sequence>
<feature type="non-terminal residue" evidence="1">
    <location>
        <position position="56"/>
    </location>
</feature>
<evidence type="ECO:0000313" key="1">
    <source>
        <dbReference type="EMBL" id="CAG8838186.1"/>
    </source>
</evidence>
<gene>
    <name evidence="1" type="ORF">RPERSI_LOCUS30581</name>
</gene>
<dbReference type="Proteomes" id="UP000789920">
    <property type="component" value="Unassembled WGS sequence"/>
</dbReference>
<evidence type="ECO:0000313" key="2">
    <source>
        <dbReference type="Proteomes" id="UP000789920"/>
    </source>
</evidence>
<accession>A0ACA9SFE7</accession>